<dbReference type="Pfam" id="PF00534">
    <property type="entry name" value="Glycos_transf_1"/>
    <property type="match status" value="1"/>
</dbReference>
<dbReference type="Proteomes" id="UP000305881">
    <property type="component" value="Chromosome"/>
</dbReference>
<dbReference type="RefSeq" id="WP_017842141.1">
    <property type="nucleotide sequence ID" value="NZ_CP035467.1"/>
</dbReference>
<dbReference type="InterPro" id="IPR006439">
    <property type="entry name" value="HAD-SF_hydro_IA"/>
</dbReference>
<dbReference type="SUPFAM" id="SSF56784">
    <property type="entry name" value="HAD-like"/>
    <property type="match status" value="1"/>
</dbReference>
<feature type="domain" description="Glycosyltransferase 2-like" evidence="2">
    <location>
        <begin position="1328"/>
        <end position="1446"/>
    </location>
</feature>
<reference evidence="4" key="1">
    <citation type="journal article" date="2019" name="J. Bacteriol.">
        <title>A Mutagenic Screen Identifies a TonB-Dependent Receptor Required for the Lanthanide Metal Switch in the Type I Methanotroph 'Methylotuvimicrobium buryatense' 5GB1C.</title>
        <authorList>
            <person name="Groom J.D."/>
            <person name="Ford S.M."/>
            <person name="Pesesky M.W."/>
            <person name="Lidstrom M.E."/>
        </authorList>
    </citation>
    <scope>NUCLEOTIDE SEQUENCE [LARGE SCALE GENOMIC DNA]</scope>
    <source>
        <strain evidence="4">5GB1C</strain>
    </source>
</reference>
<protein>
    <submittedName>
        <fullName evidence="3">Glycosyltransferase</fullName>
    </submittedName>
</protein>
<evidence type="ECO:0000259" key="2">
    <source>
        <dbReference type="Pfam" id="PF00535"/>
    </source>
</evidence>
<dbReference type="Pfam" id="PF00702">
    <property type="entry name" value="Hydrolase"/>
    <property type="match status" value="1"/>
</dbReference>
<sequence>MTEPGLTILQQANRALRTKDYSLAIELYKKLINQETSLKSMVEFNLNMAKRLASNEIIVAHDKSEEIVQVITPTKFQNKHTTFTGDISFKLNPFSEKIHSNFKAIEQEFIDLSLFDPDFYLQQNSDVKNSKMDPFWHFINFGYAEHRNPTQNLKLEYLERKYFLPYCYGINVIEYLYNIKLNAHDIRGYQFDIESLGYKPDNSTSVLFFIENAENEQDKIELIETIHSIYRNKGFHVRVIFLYAGELLTYFEELCDVLVLNDENYCINLSNATHIEFIKAFCGGDIKTVFIYKKSLAFLKAIESLGDFKTALKLNNAADIKDLKEDELSFFDFIIKPLSLKLPENKIANKLVLNQIKRVSPANINKNTLSILDNILDAYIHQDSYETYVINNSFNNKKQLIAEKICTIDTVIDAKNRLDFFEHRIKDKSIISFDIFDTLIQRSYLHPSAIFSRVEQRLKTEYKKDFNYKQFRIEAELAARKDTDKQEITLEDIYQKISELFDIDANLLDVFKRLEIEEELEGVSQKIFGIRLLELAKKQNKKIVFLSDMYLSKSSVKKLLKKAEIDLSGIDIYISSEIQKTKHHGSLFNHVLKLYNVTPQKWIHVGDNLHSDVTMAERAGMDAYLVPSAVSLFHKNNHHLIDEFSSNDAELAYASVFGQVAQKHYADCDASLLRSARYCGETYRLGYEALGPVFLGFLHSLYNTVVHHQYDKVFFISRDGFYLKEVYDLLRGKFPKLPESAYFFSSRLLSYSASLVDIDSILTVANKDYFPTTLRHLLTYRFGFTQEKLDQCETMLSQSAFTTYDDAVIQHKNHHHYIDFVRTVSANIIEINKSKSQSFKAYIEKSGMTNKSAIVDIGYAGSLQPTLKKIANISVEGIYFIVNKKINEISKLGLKYHTYIASDHPINSDFFNNVQLFELFFSATHPSVISIQKELQPTYDKVSFDSESNYHLSKLRHGAINFINDYLSQHKNLFVALNQYDASLMMKNILAFFNDPDELDCNNFTNIIFEDNFGANKYPLITNNRNILEWDDFKIQQHGYWASASRKLTKLNIALTPKEANSDKFADRIIEGQTMPAYRLLESKKTDVQYTAKHFHFVFKIAHERIKRTIDNLFEQVYPYWTATFIISKAISIQEISETLGFAYQRIQFAQNIEPKQLVNSIATDHFILVEEELTLEPDLLFHVANELNNQAHVLIYTDNDYKSKKKRQLPEFKPDFSPELLLSQPYYLGSLVYANRSLITNGSFECESLIDALAFTAAYQNKPVGHLAQILYHSEQLHAIQIDHSALINDYLTKLELHFDKVFVQLIQNERKVYSIQFPDVGPEIAIIIPTKNKFDVLKVALDSVEQTTYKNYKVYIINNESTDLDILEYFKTTKHTILPIASPNGHFSYSYINNEAAKFVKEDYVLFLNNDVKVITAEWLSQMAGLVQIKGIGSVGARLYYGNGKLQHVGIINQVSAYGLPAPALKLIEGDDNGYLNYAKSIKNFSAMTAACMLTPKKLFLDMGGFDDIDFSVAYNDCDYGFRLTQAGYRNVVAPNAELFHYEGVTRGIGVGNDKPSEEAAFIRKYKSWRDPFYNPNLTDEGMDFSVSSRALQVLPNQKFRCLFVTHNLKYEGAPLIMYEIAKGLKKQGNIEPIVLSPSDGNLREAYETEGIEVEVLDTNIMTLFSAKNERSYQEALTTVNRHIGRLNVNVVIANTILCHWAIESAYALGLPSNWVIHESEPPFEHLREHSKLVESHGKKAINYPYRVIFVANATKALFQPYNRRNNFMTIYNGFDSERMKVNMTKDAREAARSELNIEDKFVFICPGIVSKRKAQIDALKAYEKLPDDIKKKTVILIVGDRESHYSKQLHKYHQSMPKAYLNNIKVIKETKDIGKYYNASDAFLFTSHLESFPKVIQEAMYLGLPIVSTNTYGIAEQVHHNSSALLFDVGNLTSLANNIVQIVNNTALREKLKENAYAALDKLPSYEEMIHSYTCILQNSFTLSCSPHH</sequence>
<organism evidence="3 4">
    <name type="scientific">Methylotuvimicrobium buryatense</name>
    <name type="common">Methylomicrobium buryatense</name>
    <dbReference type="NCBI Taxonomy" id="95641"/>
    <lineage>
        <taxon>Bacteria</taxon>
        <taxon>Pseudomonadati</taxon>
        <taxon>Pseudomonadota</taxon>
        <taxon>Gammaproteobacteria</taxon>
        <taxon>Methylococcales</taxon>
        <taxon>Methylococcaceae</taxon>
        <taxon>Methylotuvimicrobium</taxon>
    </lineage>
</organism>
<dbReference type="InterPro" id="IPR001173">
    <property type="entry name" value="Glyco_trans_2-like"/>
</dbReference>
<dbReference type="Pfam" id="PF00535">
    <property type="entry name" value="Glycos_transf_2"/>
    <property type="match status" value="1"/>
</dbReference>
<name>A0A4V1IK83_METBY</name>
<proteinExistence type="predicted"/>
<dbReference type="InterPro" id="IPR029044">
    <property type="entry name" value="Nucleotide-diphossugar_trans"/>
</dbReference>
<dbReference type="CDD" id="cd03801">
    <property type="entry name" value="GT4_PimA-like"/>
    <property type="match status" value="1"/>
</dbReference>
<dbReference type="Gene3D" id="3.40.50.2000">
    <property type="entry name" value="Glycogen Phosphorylase B"/>
    <property type="match status" value="2"/>
</dbReference>
<accession>A0A4V1IK83</accession>
<dbReference type="PANTHER" id="PTHR43179:SF7">
    <property type="entry name" value="RHAMNOSYLTRANSFERASE WBBL"/>
    <property type="match status" value="1"/>
</dbReference>
<dbReference type="NCBIfam" id="TIGR01549">
    <property type="entry name" value="HAD-SF-IA-v1"/>
    <property type="match status" value="1"/>
</dbReference>
<dbReference type="KEGG" id="mbur:EQU24_18475"/>
<dbReference type="OrthoDB" id="5565254at2"/>
<dbReference type="SUPFAM" id="SSF53448">
    <property type="entry name" value="Nucleotide-diphospho-sugar transferases"/>
    <property type="match status" value="1"/>
</dbReference>
<dbReference type="Gene3D" id="3.90.550.10">
    <property type="entry name" value="Spore Coat Polysaccharide Biosynthesis Protein SpsA, Chain A"/>
    <property type="match status" value="1"/>
</dbReference>
<dbReference type="SUPFAM" id="SSF53756">
    <property type="entry name" value="UDP-Glycosyltransferase/glycogen phosphorylase"/>
    <property type="match status" value="1"/>
</dbReference>
<dbReference type="InterPro" id="IPR023214">
    <property type="entry name" value="HAD_sf"/>
</dbReference>
<evidence type="ECO:0000259" key="1">
    <source>
        <dbReference type="Pfam" id="PF00534"/>
    </source>
</evidence>
<gene>
    <name evidence="3" type="ORF">EQU24_18475</name>
</gene>
<dbReference type="EMBL" id="CP035467">
    <property type="protein sequence ID" value="QCW84005.1"/>
    <property type="molecule type" value="Genomic_DNA"/>
</dbReference>
<evidence type="ECO:0000313" key="4">
    <source>
        <dbReference type="Proteomes" id="UP000305881"/>
    </source>
</evidence>
<dbReference type="STRING" id="675511.GCA_000341735_03749"/>
<dbReference type="InterPro" id="IPR036412">
    <property type="entry name" value="HAD-like_sf"/>
</dbReference>
<dbReference type="PANTHER" id="PTHR43179">
    <property type="entry name" value="RHAMNOSYLTRANSFERASE WBBL"/>
    <property type="match status" value="1"/>
</dbReference>
<dbReference type="InterPro" id="IPR001296">
    <property type="entry name" value="Glyco_trans_1"/>
</dbReference>
<dbReference type="Gene3D" id="1.10.150.400">
    <property type="match status" value="1"/>
</dbReference>
<dbReference type="Gene3D" id="3.40.50.1000">
    <property type="entry name" value="HAD superfamily/HAD-like"/>
    <property type="match status" value="1"/>
</dbReference>
<dbReference type="GO" id="GO:0016757">
    <property type="term" value="F:glycosyltransferase activity"/>
    <property type="evidence" value="ECO:0007669"/>
    <property type="project" value="InterPro"/>
</dbReference>
<feature type="domain" description="Glycosyl transferase family 1" evidence="1">
    <location>
        <begin position="1792"/>
        <end position="1960"/>
    </location>
</feature>
<evidence type="ECO:0000313" key="3">
    <source>
        <dbReference type="EMBL" id="QCW84005.1"/>
    </source>
</evidence>
<keyword evidence="4" id="KW-1185">Reference proteome</keyword>